<proteinExistence type="predicted"/>
<sequence>MKISSDYVVLSPETDNNVDVIPTPPIASEADTRFSKRNTCGMQEKVEDRARRLASKKDLEGNPQLRNNSFSVLSHAELISRASNMGVIIPDGSFACIDVLRELEQVREELDIKKKTSQENRNIIYLSPMAWDIVPLLA</sequence>
<evidence type="ECO:0000313" key="3">
    <source>
        <dbReference type="Proteomes" id="UP000011116"/>
    </source>
</evidence>
<dbReference type="Proteomes" id="UP000011116">
    <property type="component" value="Chromosome 3H"/>
</dbReference>
<reference evidence="3" key="1">
    <citation type="journal article" date="2012" name="Nature">
        <title>A physical, genetic and functional sequence assembly of the barley genome.</title>
        <authorList>
            <consortium name="The International Barley Genome Sequencing Consortium"/>
            <person name="Mayer K.F."/>
            <person name="Waugh R."/>
            <person name="Brown J.W."/>
            <person name="Schulman A."/>
            <person name="Langridge P."/>
            <person name="Platzer M."/>
            <person name="Fincher G.B."/>
            <person name="Muehlbauer G.J."/>
            <person name="Sato K."/>
            <person name="Close T.J."/>
            <person name="Wise R.P."/>
            <person name="Stein N."/>
        </authorList>
    </citation>
    <scope>NUCLEOTIDE SEQUENCE [LARGE SCALE GENOMIC DNA]</scope>
    <source>
        <strain evidence="3">cv. Morex</strain>
    </source>
</reference>
<feature type="region of interest" description="Disordered" evidence="1">
    <location>
        <begin position="34"/>
        <end position="63"/>
    </location>
</feature>
<evidence type="ECO:0000313" key="2">
    <source>
        <dbReference type="EnsemblPlants" id="HORVU.MOREX.r3.3HG0300050.1.CDS1"/>
    </source>
</evidence>
<dbReference type="Gramene" id="HORVU.MOREX.r3.3HG0300050.1">
    <property type="protein sequence ID" value="HORVU.MOREX.r3.3HG0300050.1.CDS1"/>
    <property type="gene ID" value="HORVU.MOREX.r3.3HG0300050"/>
</dbReference>
<dbReference type="EnsemblPlants" id="HORVU.MOREX.r3.3HG0300050.1">
    <property type="protein sequence ID" value="HORVU.MOREX.r3.3HG0300050.1.CDS1"/>
    <property type="gene ID" value="HORVU.MOREX.r3.3HG0300050"/>
</dbReference>
<feature type="compositionally biased region" description="Basic and acidic residues" evidence="1">
    <location>
        <begin position="44"/>
        <end position="60"/>
    </location>
</feature>
<keyword evidence="3" id="KW-1185">Reference proteome</keyword>
<reference evidence="2" key="2">
    <citation type="submission" date="2020-10" db="EMBL/GenBank/DDBJ databases">
        <authorList>
            <person name="Scholz U."/>
            <person name="Mascher M."/>
            <person name="Fiebig A."/>
        </authorList>
    </citation>
    <scope>NUCLEOTIDE SEQUENCE [LARGE SCALE GENOMIC DNA]</scope>
    <source>
        <strain evidence="2">cv. Morex</strain>
    </source>
</reference>
<organism evidence="2 3">
    <name type="scientific">Hordeum vulgare subsp. vulgare</name>
    <name type="common">Domesticated barley</name>
    <dbReference type="NCBI Taxonomy" id="112509"/>
    <lineage>
        <taxon>Eukaryota</taxon>
        <taxon>Viridiplantae</taxon>
        <taxon>Streptophyta</taxon>
        <taxon>Embryophyta</taxon>
        <taxon>Tracheophyta</taxon>
        <taxon>Spermatophyta</taxon>
        <taxon>Magnoliopsida</taxon>
        <taxon>Liliopsida</taxon>
        <taxon>Poales</taxon>
        <taxon>Poaceae</taxon>
        <taxon>BOP clade</taxon>
        <taxon>Pooideae</taxon>
        <taxon>Triticodae</taxon>
        <taxon>Triticeae</taxon>
        <taxon>Hordeinae</taxon>
        <taxon>Hordeum</taxon>
    </lineage>
</organism>
<reference evidence="2" key="3">
    <citation type="submission" date="2022-01" db="UniProtKB">
        <authorList>
            <consortium name="EnsemblPlants"/>
        </authorList>
    </citation>
    <scope>IDENTIFICATION</scope>
    <source>
        <strain evidence="2">subsp. vulgare</strain>
    </source>
</reference>
<protein>
    <submittedName>
        <fullName evidence="2">Uncharacterized protein</fullName>
    </submittedName>
</protein>
<accession>A0A8I6X2C8</accession>
<evidence type="ECO:0000256" key="1">
    <source>
        <dbReference type="SAM" id="MobiDB-lite"/>
    </source>
</evidence>
<name>A0A8I6X2C8_HORVV</name>
<dbReference type="Gramene" id="HORVU.MOREX.r2.3HG0250220.1">
    <property type="protein sequence ID" value="HORVU.MOREX.r2.3HG0250220.1.CDS.1"/>
    <property type="gene ID" value="HORVU.MOREX.r2.3HG0250220"/>
</dbReference>
<dbReference type="AlphaFoldDB" id="A0A8I6X2C8"/>
<dbReference type="SMR" id="A0A8I6X2C8"/>